<accession>A0A9W3AKA1</accession>
<organism evidence="6 7">
    <name type="scientific">Biomphalaria glabrata</name>
    <name type="common">Bloodfluke planorb</name>
    <name type="synonym">Freshwater snail</name>
    <dbReference type="NCBI Taxonomy" id="6526"/>
    <lineage>
        <taxon>Eukaryota</taxon>
        <taxon>Metazoa</taxon>
        <taxon>Spiralia</taxon>
        <taxon>Lophotrochozoa</taxon>
        <taxon>Mollusca</taxon>
        <taxon>Gastropoda</taxon>
        <taxon>Heterobranchia</taxon>
        <taxon>Euthyneura</taxon>
        <taxon>Panpulmonata</taxon>
        <taxon>Hygrophila</taxon>
        <taxon>Lymnaeoidea</taxon>
        <taxon>Planorbidae</taxon>
        <taxon>Biomphalaria</taxon>
    </lineage>
</organism>
<feature type="region of interest" description="Disordered" evidence="2">
    <location>
        <begin position="764"/>
        <end position="806"/>
    </location>
</feature>
<keyword evidence="3" id="KW-0472">Membrane</keyword>
<gene>
    <name evidence="7" type="primary">LOC106070978</name>
</gene>
<proteinExistence type="predicted"/>
<feature type="domain" description="EGF-like" evidence="5">
    <location>
        <begin position="124"/>
        <end position="160"/>
    </location>
</feature>
<dbReference type="PROSITE" id="PS50026">
    <property type="entry name" value="EGF_3"/>
    <property type="match status" value="1"/>
</dbReference>
<feature type="compositionally biased region" description="Polar residues" evidence="2">
    <location>
        <begin position="764"/>
        <end position="783"/>
    </location>
</feature>
<evidence type="ECO:0000313" key="6">
    <source>
        <dbReference type="Proteomes" id="UP001165740"/>
    </source>
</evidence>
<feature type="signal peptide" evidence="4">
    <location>
        <begin position="1"/>
        <end position="16"/>
    </location>
</feature>
<dbReference type="PROSITE" id="PS01186">
    <property type="entry name" value="EGF_2"/>
    <property type="match status" value="1"/>
</dbReference>
<keyword evidence="1" id="KW-0245">EGF-like domain</keyword>
<evidence type="ECO:0000256" key="2">
    <source>
        <dbReference type="SAM" id="MobiDB-lite"/>
    </source>
</evidence>
<dbReference type="RefSeq" id="XP_055887624.1">
    <property type="nucleotide sequence ID" value="XM_056031649.1"/>
</dbReference>
<feature type="compositionally biased region" description="Basic and acidic residues" evidence="2">
    <location>
        <begin position="1194"/>
        <end position="1210"/>
    </location>
</feature>
<feature type="compositionally biased region" description="Low complexity" evidence="2">
    <location>
        <begin position="617"/>
        <end position="639"/>
    </location>
</feature>
<comment type="caution">
    <text evidence="1">Lacks conserved residue(s) required for the propagation of feature annotation.</text>
</comment>
<dbReference type="Proteomes" id="UP001165740">
    <property type="component" value="Chromosome 6"/>
</dbReference>
<feature type="compositionally biased region" description="Polar residues" evidence="2">
    <location>
        <begin position="1052"/>
        <end position="1081"/>
    </location>
</feature>
<feature type="compositionally biased region" description="Low complexity" evidence="2">
    <location>
        <begin position="793"/>
        <end position="802"/>
    </location>
</feature>
<feature type="compositionally biased region" description="Polar residues" evidence="2">
    <location>
        <begin position="654"/>
        <end position="665"/>
    </location>
</feature>
<feature type="region of interest" description="Disordered" evidence="2">
    <location>
        <begin position="492"/>
        <end position="519"/>
    </location>
</feature>
<name>A0A9W3AKA1_BIOGL</name>
<keyword evidence="3" id="KW-1133">Transmembrane helix</keyword>
<keyword evidence="1" id="KW-1015">Disulfide bond</keyword>
<evidence type="ECO:0000256" key="1">
    <source>
        <dbReference type="PROSITE-ProRule" id="PRU00076"/>
    </source>
</evidence>
<sequence>MRSLVLLTLLLGACAAQSWNVESYSGPQYQSYQYSYSQCFGLARRSRQTKVEIPTLYNTKTRQSAPVPQALYSADRSVIAKLEGEGWVVRTQRTLVPQFVYERVPVCCPWEQSCDQRQTNQVDQISQDSNAPCANGGQLIYKDGQQVCQCPSGYQGLWCQTPVTSSKVEHTPNFPKGSIIRLTTTSGPYLDQALNEADILKRQQFPIVPMNGRMPVPRDAAPLTPYNQQAALWHQQALRARLAQLQDLYVRSRGYPIRHTPCVSCRRMKPVVSLPAPGVPRPYFARQFQAPYLLSRANKPYPQARLDKPYPQIRLDKTYPQIRMDKPYPQIRLDKSYPRGLNLYTSPRPVMIARNPYSSLTSSGQLPPRMMEAAQAIQQDLQQRESNPYSVPSGRRYGNPYNSLPQQTPMYLPPQGARVPEARTPWDLDPFNQQQNPFGQQQNSGYMSDPRASENYNRERQLLAMAVFKQLMDQQRARMAVSSPVLRAQKPTLEQTQTTTPEAVKVPEPPKNEVPKEMPLMPTPEEMVQMRECHSVLEPKIKACFASQDMSIEQFMNPEFIQKSSKLCQNNAVLIQCIQQLGDVCVEKSAQISKKVLDSVLRTVGMVCQQIASRVGTQPVPAPQTQQTQDQVSQSSGSTESPNQAQAPEESQDDQTMPSLEEQQQMRQCQGILEPALNECVKSYEITLDQFMNPNFMNKARAVCQDSTNVAMCIKKLDSTCGASNVKTTKKMLNSILGMMGMVCQQIQVEGGVQANKDFQQTSKEPVQLPVQEQTMTQTNQQKPGLMPPPPQQAQDPADSQQEMPTPEEIRIIQQCQPVLEPGLNECLKNYDLTVQQFASPQFMDKAQNVCLNSNAVGECVRKLENSCGEPVVIRKMLMSLMRMMTMVCQQIQTRGGEKSQPAEANNQTPGRTLPGLPTEETLQHLQQCQPVLHTKINECLKSYDLTLQQFNEPQYVEKSSKICQDGPAVSSCIKQLDKACGEDFVLSTGRIIKSVLGTMGMICGQIQSRAEQEQAPRSHRGPLLRSGPPTLNKNLNENPAPVASENKHESPSQTDNLPTNSDNVVEGEQPTQGLAAKQSSGGEQVVKYMSRDLELFGYPLWLIITLILILAVLLLLFVMVVCLCLRRKKKQRKVVITKDACEKPPLPEETLCTIGIPPPSYTITPIQQNEDGLTLPPIDIGEDSVSVSLDDSATEKPPLKDTDNKTGKY</sequence>
<feature type="chain" id="PRO_5040765314" evidence="4">
    <location>
        <begin position="17"/>
        <end position="1210"/>
    </location>
</feature>
<dbReference type="Gene3D" id="2.10.25.10">
    <property type="entry name" value="Laminin"/>
    <property type="match status" value="1"/>
</dbReference>
<keyword evidence="4" id="KW-0732">Signal</keyword>
<dbReference type="GeneID" id="106070978"/>
<feature type="region of interest" description="Disordered" evidence="2">
    <location>
        <begin position="1173"/>
        <end position="1210"/>
    </location>
</feature>
<evidence type="ECO:0000259" key="5">
    <source>
        <dbReference type="PROSITE" id="PS50026"/>
    </source>
</evidence>
<feature type="compositionally biased region" description="Low complexity" evidence="2">
    <location>
        <begin position="492"/>
        <end position="506"/>
    </location>
</feature>
<evidence type="ECO:0000313" key="7">
    <source>
        <dbReference type="RefSeq" id="XP_055887624.1"/>
    </source>
</evidence>
<feature type="region of interest" description="Disordered" evidence="2">
    <location>
        <begin position="1008"/>
        <end position="1081"/>
    </location>
</feature>
<feature type="region of interest" description="Disordered" evidence="2">
    <location>
        <begin position="617"/>
        <end position="665"/>
    </location>
</feature>
<dbReference type="PROSITE" id="PS00022">
    <property type="entry name" value="EGF_1"/>
    <property type="match status" value="1"/>
</dbReference>
<dbReference type="SUPFAM" id="SSF57196">
    <property type="entry name" value="EGF/Laminin"/>
    <property type="match status" value="1"/>
</dbReference>
<feature type="disulfide bond" evidence="1">
    <location>
        <begin position="150"/>
        <end position="159"/>
    </location>
</feature>
<feature type="region of interest" description="Disordered" evidence="2">
    <location>
        <begin position="893"/>
        <end position="913"/>
    </location>
</feature>
<evidence type="ECO:0000256" key="4">
    <source>
        <dbReference type="SAM" id="SignalP"/>
    </source>
</evidence>
<dbReference type="OrthoDB" id="6142723at2759"/>
<dbReference type="AlphaFoldDB" id="A0A9W3AKA1"/>
<keyword evidence="3" id="KW-0812">Transmembrane</keyword>
<dbReference type="InterPro" id="IPR000742">
    <property type="entry name" value="EGF"/>
</dbReference>
<reference evidence="7" key="1">
    <citation type="submission" date="2025-08" db="UniProtKB">
        <authorList>
            <consortium name="RefSeq"/>
        </authorList>
    </citation>
    <scope>IDENTIFICATION</scope>
</reference>
<evidence type="ECO:0000256" key="3">
    <source>
        <dbReference type="SAM" id="Phobius"/>
    </source>
</evidence>
<feature type="transmembrane region" description="Helical" evidence="3">
    <location>
        <begin position="1099"/>
        <end position="1126"/>
    </location>
</feature>
<protein>
    <submittedName>
        <fullName evidence="7">Uncharacterized protein LOC106070978 isoform X1</fullName>
    </submittedName>
</protein>
<keyword evidence="6" id="KW-1185">Reference proteome</keyword>